<dbReference type="InterPro" id="IPR054187">
    <property type="entry name" value="DUF6892"/>
</dbReference>
<dbReference type="Proteomes" id="UP000030008">
    <property type="component" value="Unassembled WGS sequence"/>
</dbReference>
<proteinExistence type="predicted"/>
<dbReference type="InterPro" id="IPR018958">
    <property type="entry name" value="Knr4/Smi1-like_dom"/>
</dbReference>
<dbReference type="EMBL" id="JQIF01000097">
    <property type="protein sequence ID" value="KGJ51806.1"/>
    <property type="molecule type" value="Genomic_DNA"/>
</dbReference>
<dbReference type="SUPFAM" id="SSF160631">
    <property type="entry name" value="SMI1/KNR4-like"/>
    <property type="match status" value="1"/>
</dbReference>
<dbReference type="InterPro" id="IPR037883">
    <property type="entry name" value="Knr4/Smi1-like_sf"/>
</dbReference>
<evidence type="ECO:0000313" key="4">
    <source>
        <dbReference type="EMBL" id="KGJ51806.1"/>
    </source>
</evidence>
<dbReference type="Pfam" id="PF09346">
    <property type="entry name" value="SMI1_KNR4"/>
    <property type="match status" value="1"/>
</dbReference>
<comment type="caution">
    <text evidence="4">The sequence shown here is derived from an EMBL/GenBank/DDBJ whole genome shotgun (WGS) entry which is preliminary data.</text>
</comment>
<dbReference type="SMART" id="SM00860">
    <property type="entry name" value="SMI1_KNR4"/>
    <property type="match status" value="1"/>
</dbReference>
<dbReference type="AlphaFoldDB" id="A0A099I2J5"/>
<gene>
    <name evidence="4" type="ORF">CIAN88_18795</name>
</gene>
<sequence>MDTIFSYELRREQPLSTEEKQRIRVILDAYRIPEEQLSSWNGDSCSLPLFRCFEAPLLYSEHIRIADSETAYTAAAHWCCMLDALQEALSGVVISAVMQEAVVHDAENGFLIPSMDREAFLRCKRQERVEAALDSPQSEEPVVFTEQAPLYATRLYLKPLLQQKIEQQVAAFEARLQILLPACYRDFLIRYNGGAATDTYFYMENAGETVYCLDRFYGFHEGDTGFPAMSRCLWFTELLEQGYLCIAGDAFGNHIVLRIRENGYGGVFFYAHDNIPRFHALSSDFFHFMMQVQSHIDVLQPSAALTQVYICRLEDDSQDARVQKRPLDVFLEGEMAADKAERVQQLMEEAEPRIEGFLHFDTFAFRLAVIEELMYVQKLLPSFELYDKLYELHVDPEGDFRYHGPLLYALRYFKELRIPVALAEHVESLILDGGNEIYGQIMLEWDGEYSLFDIADVKERELKQFGNLKQVAVNGLAEPAFVRSLRMQGIRVTDRFDEQDYACEKLQHLLTNWETCCVYAERSDAAAQLLAALRYCMGGYYKELFHPSLQHWEQLHESGVAKNTLLELAKQLQTLGLTLMRYEPGIEGCCLLVTRNITACIALLKKDARYTLVQHCGVWSIKETNQPTLTRTQSDTDPGGSQRQEEDGQICRPQPEMRKQMSRMQKRVLFAVCAAVLGGIALFIINSILVSNQEMIWDENLNYDYQVVCKGNDGDCQLRSSDGALYFTQPFQESEPTYSSLLAVREYNNRNYDRIYDVTQRKFLHGDFLHVRVVELKEDGEPMEYRGLLATKDKKNYMLYSEKHKNGIRVKPDTYGSVGYGPFDVDTGVEWND</sequence>
<keyword evidence="2" id="KW-0812">Transmembrane</keyword>
<dbReference type="RefSeq" id="WP_044907370.1">
    <property type="nucleotide sequence ID" value="NZ_JQIF01000097.1"/>
</dbReference>
<evidence type="ECO:0000256" key="2">
    <source>
        <dbReference type="SAM" id="Phobius"/>
    </source>
</evidence>
<dbReference type="Gene3D" id="3.40.1580.10">
    <property type="entry name" value="SMI1/KNR4-like"/>
    <property type="match status" value="1"/>
</dbReference>
<feature type="region of interest" description="Disordered" evidence="1">
    <location>
        <begin position="627"/>
        <end position="654"/>
    </location>
</feature>
<evidence type="ECO:0000313" key="5">
    <source>
        <dbReference type="Proteomes" id="UP000030008"/>
    </source>
</evidence>
<keyword evidence="2" id="KW-1133">Transmembrane helix</keyword>
<evidence type="ECO:0000256" key="1">
    <source>
        <dbReference type="SAM" id="MobiDB-lite"/>
    </source>
</evidence>
<organism evidence="4 5">
    <name type="scientific">Clostridium innocuum</name>
    <dbReference type="NCBI Taxonomy" id="1522"/>
    <lineage>
        <taxon>Bacteria</taxon>
        <taxon>Bacillati</taxon>
        <taxon>Bacillota</taxon>
        <taxon>Clostridia</taxon>
        <taxon>Eubacteriales</taxon>
        <taxon>Clostridiaceae</taxon>
        <taxon>Clostridium</taxon>
    </lineage>
</organism>
<keyword evidence="2" id="KW-0472">Membrane</keyword>
<dbReference type="Pfam" id="PF21832">
    <property type="entry name" value="DUF6892"/>
    <property type="match status" value="1"/>
</dbReference>
<reference evidence="4 5" key="1">
    <citation type="submission" date="2014-08" db="EMBL/GenBank/DDBJ databases">
        <title>Clostridium innocuum, an unnegligible vancomycin-resistant pathogen causing extra-intestinal infections.</title>
        <authorList>
            <person name="Feng Y."/>
            <person name="Chiu C.-H."/>
        </authorList>
    </citation>
    <scope>NUCLEOTIDE SEQUENCE [LARGE SCALE GENOMIC DNA]</scope>
    <source>
        <strain evidence="4 5">AN88</strain>
    </source>
</reference>
<feature type="transmembrane region" description="Helical" evidence="2">
    <location>
        <begin position="668"/>
        <end position="690"/>
    </location>
</feature>
<name>A0A099I2J5_CLOIN</name>
<feature type="domain" description="Knr4/Smi1-like" evidence="3">
    <location>
        <begin position="164"/>
        <end position="241"/>
    </location>
</feature>
<accession>A0A099I2J5</accession>
<feature type="compositionally biased region" description="Polar residues" evidence="1">
    <location>
        <begin position="627"/>
        <end position="642"/>
    </location>
</feature>
<evidence type="ECO:0000259" key="3">
    <source>
        <dbReference type="SMART" id="SM00860"/>
    </source>
</evidence>
<protein>
    <submittedName>
        <fullName evidence="4">1,3-beta-glucan synthase regulator</fullName>
    </submittedName>
</protein>